<dbReference type="PROSITE" id="PS00380">
    <property type="entry name" value="RHODANESE_1"/>
    <property type="match status" value="1"/>
</dbReference>
<dbReference type="EMBL" id="JBHRWO010000008">
    <property type="protein sequence ID" value="MFC3492625.1"/>
    <property type="molecule type" value="Genomic_DNA"/>
</dbReference>
<evidence type="ECO:0000313" key="3">
    <source>
        <dbReference type="Proteomes" id="UP001595712"/>
    </source>
</evidence>
<dbReference type="InterPro" id="IPR001307">
    <property type="entry name" value="Thiosulphate_STrfase_CS"/>
</dbReference>
<keyword evidence="3" id="KW-1185">Reference proteome</keyword>
<organism evidence="2 3">
    <name type="scientific">Glycomyces rhizosphaerae</name>
    <dbReference type="NCBI Taxonomy" id="2054422"/>
    <lineage>
        <taxon>Bacteria</taxon>
        <taxon>Bacillati</taxon>
        <taxon>Actinomycetota</taxon>
        <taxon>Actinomycetes</taxon>
        <taxon>Glycomycetales</taxon>
        <taxon>Glycomycetaceae</taxon>
        <taxon>Glycomyces</taxon>
    </lineage>
</organism>
<gene>
    <name evidence="2" type="ORF">ACFO8M_09020</name>
</gene>
<dbReference type="PANTHER" id="PTHR43031">
    <property type="entry name" value="FAD-DEPENDENT OXIDOREDUCTASE"/>
    <property type="match status" value="1"/>
</dbReference>
<dbReference type="InterPro" id="IPR050229">
    <property type="entry name" value="GlpE_sulfurtransferase"/>
</dbReference>
<feature type="domain" description="Rhodanese" evidence="1">
    <location>
        <begin position="14"/>
        <end position="100"/>
    </location>
</feature>
<dbReference type="PANTHER" id="PTHR43031:SF1">
    <property type="entry name" value="PYRIDINE NUCLEOTIDE-DISULPHIDE OXIDOREDUCTASE"/>
    <property type="match status" value="1"/>
</dbReference>
<dbReference type="Pfam" id="PF00581">
    <property type="entry name" value="Rhodanese"/>
    <property type="match status" value="1"/>
</dbReference>
<proteinExistence type="predicted"/>
<name>A0ABV7PVR8_9ACTN</name>
<dbReference type="Proteomes" id="UP001595712">
    <property type="component" value="Unassembled WGS sequence"/>
</dbReference>
<evidence type="ECO:0000313" key="2">
    <source>
        <dbReference type="EMBL" id="MFC3492625.1"/>
    </source>
</evidence>
<dbReference type="InterPro" id="IPR001763">
    <property type="entry name" value="Rhodanese-like_dom"/>
</dbReference>
<accession>A0ABV7PVR8</accession>
<dbReference type="PROSITE" id="PS50206">
    <property type="entry name" value="RHODANESE_3"/>
    <property type="match status" value="1"/>
</dbReference>
<evidence type="ECO:0000259" key="1">
    <source>
        <dbReference type="PROSITE" id="PS50206"/>
    </source>
</evidence>
<protein>
    <submittedName>
        <fullName evidence="2">Rhodanese-like domain-containing protein</fullName>
    </submittedName>
</protein>
<dbReference type="RefSeq" id="WP_387973554.1">
    <property type="nucleotide sequence ID" value="NZ_JBHRWO010000008.1"/>
</dbReference>
<sequence>MPNEESLRAFQAAHHRGEVVIDVRDRVEYATGHVPGAISIPLDRLAARLDHVPAGRVHVVCASGNRSKVAADLLRRTGRDAVSVAGGTTAWHRAGGTLARGRHTG</sequence>
<dbReference type="Gene3D" id="3.40.250.10">
    <property type="entry name" value="Rhodanese-like domain"/>
    <property type="match status" value="1"/>
</dbReference>
<dbReference type="CDD" id="cd00158">
    <property type="entry name" value="RHOD"/>
    <property type="match status" value="1"/>
</dbReference>
<dbReference type="SMART" id="SM00450">
    <property type="entry name" value="RHOD"/>
    <property type="match status" value="1"/>
</dbReference>
<dbReference type="InterPro" id="IPR036873">
    <property type="entry name" value="Rhodanese-like_dom_sf"/>
</dbReference>
<comment type="caution">
    <text evidence="2">The sequence shown here is derived from an EMBL/GenBank/DDBJ whole genome shotgun (WGS) entry which is preliminary data.</text>
</comment>
<reference evidence="3" key="1">
    <citation type="journal article" date="2019" name="Int. J. Syst. Evol. Microbiol.">
        <title>The Global Catalogue of Microorganisms (GCM) 10K type strain sequencing project: providing services to taxonomists for standard genome sequencing and annotation.</title>
        <authorList>
            <consortium name="The Broad Institute Genomics Platform"/>
            <consortium name="The Broad Institute Genome Sequencing Center for Infectious Disease"/>
            <person name="Wu L."/>
            <person name="Ma J."/>
        </authorList>
    </citation>
    <scope>NUCLEOTIDE SEQUENCE [LARGE SCALE GENOMIC DNA]</scope>
    <source>
        <strain evidence="3">CGMCC 4.7396</strain>
    </source>
</reference>
<dbReference type="SUPFAM" id="SSF52821">
    <property type="entry name" value="Rhodanese/Cell cycle control phosphatase"/>
    <property type="match status" value="1"/>
</dbReference>